<dbReference type="GO" id="GO:0045944">
    <property type="term" value="P:positive regulation of transcription by RNA polymerase II"/>
    <property type="evidence" value="ECO:0007669"/>
    <property type="project" value="InterPro"/>
</dbReference>
<dbReference type="GO" id="GO:0000978">
    <property type="term" value="F:RNA polymerase II cis-regulatory region sequence-specific DNA binding"/>
    <property type="evidence" value="ECO:0000318"/>
    <property type="project" value="GO_Central"/>
</dbReference>
<gene>
    <name evidence="7" type="ORF">TCM_008973</name>
</gene>
<dbReference type="EMBL" id="CM001880">
    <property type="protein sequence ID" value="EOX99937.1"/>
    <property type="molecule type" value="Genomic_DNA"/>
</dbReference>
<evidence type="ECO:0000256" key="1">
    <source>
        <dbReference type="ARBA" id="ARBA00004123"/>
    </source>
</evidence>
<dbReference type="Gramene" id="EOX99937">
    <property type="protein sequence ID" value="EOX99937"/>
    <property type="gene ID" value="TCM_008973"/>
</dbReference>
<keyword evidence="3" id="KW-0238">DNA-binding</keyword>
<dbReference type="PROSITE" id="PS50066">
    <property type="entry name" value="MADS_BOX_2"/>
    <property type="match status" value="1"/>
</dbReference>
<dbReference type="GO" id="GO:0005634">
    <property type="term" value="C:nucleus"/>
    <property type="evidence" value="ECO:0007669"/>
    <property type="project" value="UniProtKB-SubCell"/>
</dbReference>
<comment type="subcellular location">
    <subcellularLocation>
        <location evidence="1">Nucleus</location>
    </subcellularLocation>
</comment>
<dbReference type="GO" id="GO:0000981">
    <property type="term" value="F:DNA-binding transcription factor activity, RNA polymerase II-specific"/>
    <property type="evidence" value="ECO:0000318"/>
    <property type="project" value="GO_Central"/>
</dbReference>
<keyword evidence="5" id="KW-0539">Nucleus</keyword>
<proteinExistence type="predicted"/>
<dbReference type="InterPro" id="IPR002100">
    <property type="entry name" value="TF_MADSbox"/>
</dbReference>
<dbReference type="CDD" id="cd00266">
    <property type="entry name" value="MADS_SRF_like"/>
    <property type="match status" value="1"/>
</dbReference>
<dbReference type="SMART" id="SM00432">
    <property type="entry name" value="MADS"/>
    <property type="match status" value="1"/>
</dbReference>
<feature type="domain" description="MADS-box" evidence="6">
    <location>
        <begin position="1"/>
        <end position="51"/>
    </location>
</feature>
<dbReference type="InterPro" id="IPR033897">
    <property type="entry name" value="SRF-like_MADS-box"/>
</dbReference>
<evidence type="ECO:0000256" key="3">
    <source>
        <dbReference type="ARBA" id="ARBA00023125"/>
    </source>
</evidence>
<evidence type="ECO:0000256" key="2">
    <source>
        <dbReference type="ARBA" id="ARBA00023015"/>
    </source>
</evidence>
<name>A0A061E5M4_THECC</name>
<dbReference type="InterPro" id="IPR036879">
    <property type="entry name" value="TF_MADSbox_sf"/>
</dbReference>
<evidence type="ECO:0000259" key="6">
    <source>
        <dbReference type="PROSITE" id="PS50066"/>
    </source>
</evidence>
<dbReference type="Gene3D" id="3.40.1810.10">
    <property type="entry name" value="Transcription factor, MADS-box"/>
    <property type="match status" value="1"/>
</dbReference>
<dbReference type="SUPFAM" id="SSF55455">
    <property type="entry name" value="SRF-like"/>
    <property type="match status" value="1"/>
</dbReference>
<evidence type="ECO:0000256" key="5">
    <source>
        <dbReference type="ARBA" id="ARBA00023242"/>
    </source>
</evidence>
<dbReference type="GO" id="GO:0006357">
    <property type="term" value="P:regulation of transcription by RNA polymerase II"/>
    <property type="evidence" value="ECO:0000318"/>
    <property type="project" value="GO_Central"/>
</dbReference>
<organism evidence="7 8">
    <name type="scientific">Theobroma cacao</name>
    <name type="common">Cacao</name>
    <name type="synonym">Cocoa</name>
    <dbReference type="NCBI Taxonomy" id="3641"/>
    <lineage>
        <taxon>Eukaryota</taxon>
        <taxon>Viridiplantae</taxon>
        <taxon>Streptophyta</taxon>
        <taxon>Embryophyta</taxon>
        <taxon>Tracheophyta</taxon>
        <taxon>Spermatophyta</taxon>
        <taxon>Magnoliopsida</taxon>
        <taxon>eudicotyledons</taxon>
        <taxon>Gunneridae</taxon>
        <taxon>Pentapetalae</taxon>
        <taxon>rosids</taxon>
        <taxon>malvids</taxon>
        <taxon>Malvales</taxon>
        <taxon>Malvaceae</taxon>
        <taxon>Byttnerioideae</taxon>
        <taxon>Theobroma</taxon>
    </lineage>
</organism>
<dbReference type="AlphaFoldDB" id="A0A061E5M4"/>
<keyword evidence="4" id="KW-0804">Transcription</keyword>
<dbReference type="PANTHER" id="PTHR11945:SF521">
    <property type="entry name" value="AGAMOUS-LIKE 48-RELATED"/>
    <property type="match status" value="1"/>
</dbReference>
<evidence type="ECO:0000313" key="7">
    <source>
        <dbReference type="EMBL" id="EOX99937.1"/>
    </source>
</evidence>
<dbReference type="HOGENOM" id="CLU_053053_13_2_1"/>
<dbReference type="PANTHER" id="PTHR11945">
    <property type="entry name" value="MADS BOX PROTEIN"/>
    <property type="match status" value="1"/>
</dbReference>
<keyword evidence="8" id="KW-1185">Reference proteome</keyword>
<dbReference type="GO" id="GO:0046983">
    <property type="term" value="F:protein dimerization activity"/>
    <property type="evidence" value="ECO:0007669"/>
    <property type="project" value="InterPro"/>
</dbReference>
<keyword evidence="2" id="KW-0805">Transcription regulation</keyword>
<evidence type="ECO:0000256" key="4">
    <source>
        <dbReference type="ARBA" id="ARBA00023163"/>
    </source>
</evidence>
<dbReference type="PRINTS" id="PR00404">
    <property type="entry name" value="MADSDOMAIN"/>
</dbReference>
<dbReference type="eggNOG" id="KOG0014">
    <property type="taxonomic scope" value="Eukaryota"/>
</dbReference>
<evidence type="ECO:0000313" key="8">
    <source>
        <dbReference type="Proteomes" id="UP000026915"/>
    </source>
</evidence>
<dbReference type="InParanoid" id="A0A061E5M4"/>
<sequence>MTRKKVKLEWITNDNARRVSLKKRRLGLSKKMNELSTLCGVNACAIIYGPNEIELTVWPSHDVVQQQLTHFQSLSELE</sequence>
<dbReference type="Proteomes" id="UP000026915">
    <property type="component" value="Chromosome 2"/>
</dbReference>
<accession>A0A061E5M4</accession>
<reference evidence="7 8" key="1">
    <citation type="journal article" date="2013" name="Genome Biol.">
        <title>The genome sequence of the most widely cultivated cacao type and its use to identify candidate genes regulating pod color.</title>
        <authorList>
            <person name="Motamayor J.C."/>
            <person name="Mockaitis K."/>
            <person name="Schmutz J."/>
            <person name="Haiminen N."/>
            <person name="Iii D.L."/>
            <person name="Cornejo O."/>
            <person name="Findley S.D."/>
            <person name="Zheng P."/>
            <person name="Utro F."/>
            <person name="Royaert S."/>
            <person name="Saski C."/>
            <person name="Jenkins J."/>
            <person name="Podicheti R."/>
            <person name="Zhao M."/>
            <person name="Scheffler B.E."/>
            <person name="Stack J.C."/>
            <person name="Feltus F.A."/>
            <person name="Mustiga G.M."/>
            <person name="Amores F."/>
            <person name="Phillips W."/>
            <person name="Marelli J.P."/>
            <person name="May G.D."/>
            <person name="Shapiro H."/>
            <person name="Ma J."/>
            <person name="Bustamante C.D."/>
            <person name="Schnell R.J."/>
            <person name="Main D."/>
            <person name="Gilbert D."/>
            <person name="Parida L."/>
            <person name="Kuhn D.N."/>
        </authorList>
    </citation>
    <scope>NUCLEOTIDE SEQUENCE [LARGE SCALE GENOMIC DNA]</scope>
    <source>
        <strain evidence="8">cv. Matina 1-6</strain>
    </source>
</reference>
<dbReference type="Pfam" id="PF00319">
    <property type="entry name" value="SRF-TF"/>
    <property type="match status" value="1"/>
</dbReference>
<dbReference type="OMA" id="SELILWS"/>
<protein>
    <recommendedName>
        <fullName evidence="6">MADS-box domain-containing protein</fullName>
    </recommendedName>
</protein>